<gene>
    <name evidence="2" type="ORF">Ari01nite_96060</name>
</gene>
<evidence type="ECO:0000313" key="2">
    <source>
        <dbReference type="EMBL" id="GIF02142.1"/>
    </source>
</evidence>
<accession>A0A919MW60</accession>
<reference evidence="2" key="1">
    <citation type="submission" date="2021-01" db="EMBL/GenBank/DDBJ databases">
        <title>Whole genome shotgun sequence of Actinoplanes rishiriensis NBRC 108556.</title>
        <authorList>
            <person name="Komaki H."/>
            <person name="Tamura T."/>
        </authorList>
    </citation>
    <scope>NUCLEOTIDE SEQUENCE</scope>
    <source>
        <strain evidence="2">NBRC 108556</strain>
    </source>
</reference>
<dbReference type="AlphaFoldDB" id="A0A919MW60"/>
<feature type="compositionally biased region" description="Basic and acidic residues" evidence="1">
    <location>
        <begin position="12"/>
        <end position="21"/>
    </location>
</feature>
<dbReference type="Proteomes" id="UP000636960">
    <property type="component" value="Unassembled WGS sequence"/>
</dbReference>
<sequence length="142" mass="15072">MTCVETEAQPTCEHRQRDLAERGPAPNPENNSELDIAAGQILRAVSQPACITVPESAECIGVNMPHTPTEQDVRESRDALTKLGYTEAVIRLARPDDPAAEGTLIAGVRIGEACVLSSSTRQFGGSTLWLAGLLPGGHCLKP</sequence>
<dbReference type="EMBL" id="BOMV01000122">
    <property type="protein sequence ID" value="GIF02142.1"/>
    <property type="molecule type" value="Genomic_DNA"/>
</dbReference>
<keyword evidence="3" id="KW-1185">Reference proteome</keyword>
<evidence type="ECO:0000313" key="3">
    <source>
        <dbReference type="Proteomes" id="UP000636960"/>
    </source>
</evidence>
<protein>
    <submittedName>
        <fullName evidence="2">Uncharacterized protein</fullName>
    </submittedName>
</protein>
<comment type="caution">
    <text evidence="2">The sequence shown here is derived from an EMBL/GenBank/DDBJ whole genome shotgun (WGS) entry which is preliminary data.</text>
</comment>
<evidence type="ECO:0000256" key="1">
    <source>
        <dbReference type="SAM" id="MobiDB-lite"/>
    </source>
</evidence>
<organism evidence="2 3">
    <name type="scientific">Paractinoplanes rishiriensis</name>
    <dbReference type="NCBI Taxonomy" id="1050105"/>
    <lineage>
        <taxon>Bacteria</taxon>
        <taxon>Bacillati</taxon>
        <taxon>Actinomycetota</taxon>
        <taxon>Actinomycetes</taxon>
        <taxon>Micromonosporales</taxon>
        <taxon>Micromonosporaceae</taxon>
        <taxon>Paractinoplanes</taxon>
    </lineage>
</organism>
<name>A0A919MW60_9ACTN</name>
<feature type="region of interest" description="Disordered" evidence="1">
    <location>
        <begin position="1"/>
        <end position="32"/>
    </location>
</feature>
<proteinExistence type="predicted"/>